<dbReference type="Proteomes" id="UP001056120">
    <property type="component" value="Linkage Group LG25"/>
</dbReference>
<reference evidence="2" key="1">
    <citation type="journal article" date="2022" name="Mol. Ecol. Resour.">
        <title>The genomes of chicory, endive, great burdock and yacon provide insights into Asteraceae palaeo-polyploidization history and plant inulin production.</title>
        <authorList>
            <person name="Fan W."/>
            <person name="Wang S."/>
            <person name="Wang H."/>
            <person name="Wang A."/>
            <person name="Jiang F."/>
            <person name="Liu H."/>
            <person name="Zhao H."/>
            <person name="Xu D."/>
            <person name="Zhang Y."/>
        </authorList>
    </citation>
    <scope>NUCLEOTIDE SEQUENCE [LARGE SCALE GENOMIC DNA]</scope>
    <source>
        <strain evidence="2">cv. Yunnan</strain>
    </source>
</reference>
<evidence type="ECO:0000313" key="1">
    <source>
        <dbReference type="EMBL" id="KAI3705872.1"/>
    </source>
</evidence>
<sequence length="193" mass="21574">MSDNGRWKVEGGIGQNERALILFTYKYPNHLPDFVELHQFGSKRQCLCEVSFANASSLVIADLLMASIQKTLVFDDVAKHNMIDDCWIIISGKVYDVTPFMDDHPGGGEVMRKATGKDATVDYGDVGHSAAANEMMQKYYVGEFDQSTIPEKRSYMSSTTEKIYNLKKSPQFMIKVLLVGIMAAALRILVVSF</sequence>
<protein>
    <submittedName>
        <fullName evidence="1">Uncharacterized protein</fullName>
    </submittedName>
</protein>
<proteinExistence type="predicted"/>
<dbReference type="EMBL" id="CM042042">
    <property type="protein sequence ID" value="KAI3705872.1"/>
    <property type="molecule type" value="Genomic_DNA"/>
</dbReference>
<evidence type="ECO:0000313" key="2">
    <source>
        <dbReference type="Proteomes" id="UP001056120"/>
    </source>
</evidence>
<organism evidence="1 2">
    <name type="scientific">Smallanthus sonchifolius</name>
    <dbReference type="NCBI Taxonomy" id="185202"/>
    <lineage>
        <taxon>Eukaryota</taxon>
        <taxon>Viridiplantae</taxon>
        <taxon>Streptophyta</taxon>
        <taxon>Embryophyta</taxon>
        <taxon>Tracheophyta</taxon>
        <taxon>Spermatophyta</taxon>
        <taxon>Magnoliopsida</taxon>
        <taxon>eudicotyledons</taxon>
        <taxon>Gunneridae</taxon>
        <taxon>Pentapetalae</taxon>
        <taxon>asterids</taxon>
        <taxon>campanulids</taxon>
        <taxon>Asterales</taxon>
        <taxon>Asteraceae</taxon>
        <taxon>Asteroideae</taxon>
        <taxon>Heliantheae alliance</taxon>
        <taxon>Millerieae</taxon>
        <taxon>Smallanthus</taxon>
    </lineage>
</organism>
<comment type="caution">
    <text evidence="1">The sequence shown here is derived from an EMBL/GenBank/DDBJ whole genome shotgun (WGS) entry which is preliminary data.</text>
</comment>
<gene>
    <name evidence="1" type="ORF">L1987_76121</name>
</gene>
<keyword evidence="2" id="KW-1185">Reference proteome</keyword>
<name>A0ACB9A6U8_9ASTR</name>
<reference evidence="1 2" key="2">
    <citation type="journal article" date="2022" name="Mol. Ecol. Resour.">
        <title>The genomes of chicory, endive, great burdock and yacon provide insights into Asteraceae paleo-polyploidization history and plant inulin production.</title>
        <authorList>
            <person name="Fan W."/>
            <person name="Wang S."/>
            <person name="Wang H."/>
            <person name="Wang A."/>
            <person name="Jiang F."/>
            <person name="Liu H."/>
            <person name="Zhao H."/>
            <person name="Xu D."/>
            <person name="Zhang Y."/>
        </authorList>
    </citation>
    <scope>NUCLEOTIDE SEQUENCE [LARGE SCALE GENOMIC DNA]</scope>
    <source>
        <strain evidence="2">cv. Yunnan</strain>
        <tissue evidence="1">Leaves</tissue>
    </source>
</reference>
<accession>A0ACB9A6U8</accession>